<evidence type="ECO:0000313" key="1">
    <source>
        <dbReference type="EMBL" id="KAA6395274.1"/>
    </source>
</evidence>
<gene>
    <name evidence="1" type="ORF">EZS28_009202</name>
</gene>
<protein>
    <submittedName>
        <fullName evidence="1">Uncharacterized protein</fullName>
    </submittedName>
</protein>
<accession>A0A5J4WJQ8</accession>
<sequence>MFPYICERLIQDARAIAAVLPFAFRNTSALDARCEEYRRSYHERRNSLQKQATNINTRLTSLFTSFAKIFLFVIILDEAVAREDTIGFNINAAYVGFSLRSSYPSQTQMPGFLSCFRSTGIPPQHPDSELQTEQVVGSILRNSRTEYSLAPAALNSSIIHQRPSFAYDIQRFLQTIRNISQSQNIQLFNEHGPLTFAKPLRVGWNDIIGLVAEIAKVGKHLPSGEMVQTTDVISMEHPQIIFKTAMKDVAFKDNRVNLCLRFNMTSPLRITEVRMTVPQPPTLASTLKLRKR</sequence>
<dbReference type="Proteomes" id="UP000324800">
    <property type="component" value="Unassembled WGS sequence"/>
</dbReference>
<evidence type="ECO:0000313" key="2">
    <source>
        <dbReference type="Proteomes" id="UP000324800"/>
    </source>
</evidence>
<reference evidence="1 2" key="1">
    <citation type="submission" date="2019-03" db="EMBL/GenBank/DDBJ databases">
        <title>Single cell metagenomics reveals metabolic interactions within the superorganism composed of flagellate Streblomastix strix and complex community of Bacteroidetes bacteria on its surface.</title>
        <authorList>
            <person name="Treitli S.C."/>
            <person name="Kolisko M."/>
            <person name="Husnik F."/>
            <person name="Keeling P."/>
            <person name="Hampl V."/>
        </authorList>
    </citation>
    <scope>NUCLEOTIDE SEQUENCE [LARGE SCALE GENOMIC DNA]</scope>
    <source>
        <strain evidence="1">ST1C</strain>
    </source>
</reference>
<proteinExistence type="predicted"/>
<name>A0A5J4WJQ8_9EUKA</name>
<organism evidence="1 2">
    <name type="scientific">Streblomastix strix</name>
    <dbReference type="NCBI Taxonomy" id="222440"/>
    <lineage>
        <taxon>Eukaryota</taxon>
        <taxon>Metamonada</taxon>
        <taxon>Preaxostyla</taxon>
        <taxon>Oxymonadida</taxon>
        <taxon>Streblomastigidae</taxon>
        <taxon>Streblomastix</taxon>
    </lineage>
</organism>
<dbReference type="AlphaFoldDB" id="A0A5J4WJQ8"/>
<dbReference type="EMBL" id="SNRW01001727">
    <property type="protein sequence ID" value="KAA6395274.1"/>
    <property type="molecule type" value="Genomic_DNA"/>
</dbReference>
<comment type="caution">
    <text evidence="1">The sequence shown here is derived from an EMBL/GenBank/DDBJ whole genome shotgun (WGS) entry which is preliminary data.</text>
</comment>